<reference evidence="14" key="1">
    <citation type="journal article" date="2019" name="Int. J. Syst. Evol. Microbiol.">
        <title>The Global Catalogue of Microorganisms (GCM) 10K type strain sequencing project: providing services to taxonomists for standard genome sequencing and annotation.</title>
        <authorList>
            <consortium name="The Broad Institute Genomics Platform"/>
            <consortium name="The Broad Institute Genome Sequencing Center for Infectious Disease"/>
            <person name="Wu L."/>
            <person name="Ma J."/>
        </authorList>
    </citation>
    <scope>NUCLEOTIDE SEQUENCE [LARGE SCALE GENOMIC DNA]</scope>
    <source>
        <strain evidence="14">CCUG 43114</strain>
    </source>
</reference>
<evidence type="ECO:0000256" key="1">
    <source>
        <dbReference type="ARBA" id="ARBA00001974"/>
    </source>
</evidence>
<comment type="catalytic activity">
    <reaction evidence="11">
        <text>(6S)-5-methyl-5,6,7,8-tetrahydrofolate + NAD(+) = (6R)-5,10-methylene-5,6,7,8-tetrahydrofolate + NADH + H(+)</text>
        <dbReference type="Rhea" id="RHEA:19821"/>
        <dbReference type="ChEBI" id="CHEBI:15378"/>
        <dbReference type="ChEBI" id="CHEBI:15636"/>
        <dbReference type="ChEBI" id="CHEBI:18608"/>
        <dbReference type="ChEBI" id="CHEBI:57540"/>
        <dbReference type="ChEBI" id="CHEBI:57945"/>
        <dbReference type="EC" id="1.5.1.54"/>
    </reaction>
    <physiologicalReaction direction="right-to-left" evidence="11">
        <dbReference type="Rhea" id="RHEA:19823"/>
    </physiologicalReaction>
</comment>
<dbReference type="CDD" id="cd00537">
    <property type="entry name" value="MTHFR"/>
    <property type="match status" value="1"/>
</dbReference>
<dbReference type="Proteomes" id="UP001596122">
    <property type="component" value="Unassembled WGS sequence"/>
</dbReference>
<dbReference type="Pfam" id="PF02219">
    <property type="entry name" value="MTHFR"/>
    <property type="match status" value="1"/>
</dbReference>
<comment type="pathway">
    <text evidence="2 12">One-carbon metabolism; tetrahydrofolate interconversion.</text>
</comment>
<evidence type="ECO:0000256" key="11">
    <source>
        <dbReference type="ARBA" id="ARBA00048628"/>
    </source>
</evidence>
<evidence type="ECO:0000256" key="4">
    <source>
        <dbReference type="ARBA" id="ARBA00022605"/>
    </source>
</evidence>
<keyword evidence="14" id="KW-1185">Reference proteome</keyword>
<keyword evidence="9" id="KW-0486">Methionine biosynthesis</keyword>
<dbReference type="InterPro" id="IPR029041">
    <property type="entry name" value="FAD-linked_oxidoreductase-like"/>
</dbReference>
<evidence type="ECO:0000256" key="8">
    <source>
        <dbReference type="ARBA" id="ARBA00023027"/>
    </source>
</evidence>
<dbReference type="RefSeq" id="WP_340271267.1">
    <property type="nucleotide sequence ID" value="NZ_JBBEOG010000010.1"/>
</dbReference>
<evidence type="ECO:0000256" key="12">
    <source>
        <dbReference type="RuleBase" id="RU003862"/>
    </source>
</evidence>
<comment type="cofactor">
    <cofactor evidence="1 12">
        <name>FAD</name>
        <dbReference type="ChEBI" id="CHEBI:57692"/>
    </cofactor>
</comment>
<keyword evidence="4" id="KW-0028">Amino-acid biosynthesis</keyword>
<protein>
    <recommendedName>
        <fullName evidence="12">Methylenetetrahydrofolate reductase</fullName>
        <ecNumber evidence="12">1.5.1.54</ecNumber>
    </recommendedName>
</protein>
<evidence type="ECO:0000256" key="7">
    <source>
        <dbReference type="ARBA" id="ARBA00023002"/>
    </source>
</evidence>
<keyword evidence="8" id="KW-0520">NAD</keyword>
<evidence type="ECO:0000256" key="2">
    <source>
        <dbReference type="ARBA" id="ARBA00004777"/>
    </source>
</evidence>
<dbReference type="SUPFAM" id="SSF51730">
    <property type="entry name" value="FAD-linked oxidoreductase"/>
    <property type="match status" value="1"/>
</dbReference>
<evidence type="ECO:0000313" key="14">
    <source>
        <dbReference type="Proteomes" id="UP001596122"/>
    </source>
</evidence>
<evidence type="ECO:0000256" key="9">
    <source>
        <dbReference type="ARBA" id="ARBA00023167"/>
    </source>
</evidence>
<evidence type="ECO:0000256" key="10">
    <source>
        <dbReference type="ARBA" id="ARBA00034478"/>
    </source>
</evidence>
<comment type="similarity">
    <text evidence="3 12">Belongs to the methylenetetrahydrofolate reductase family.</text>
</comment>
<proteinExistence type="inferred from homology"/>
<dbReference type="NCBIfam" id="TIGR00676">
    <property type="entry name" value="fadh2"/>
    <property type="match status" value="1"/>
</dbReference>
<comment type="caution">
    <text evidence="13">The sequence shown here is derived from an EMBL/GenBank/DDBJ whole genome shotgun (WGS) entry which is preliminary data.</text>
</comment>
<dbReference type="Gene3D" id="3.20.20.220">
    <property type="match status" value="1"/>
</dbReference>
<keyword evidence="7 12" id="KW-0560">Oxidoreductase</keyword>
<evidence type="ECO:0000256" key="3">
    <source>
        <dbReference type="ARBA" id="ARBA00006743"/>
    </source>
</evidence>
<keyword evidence="5 12" id="KW-0285">Flavoprotein</keyword>
<dbReference type="InterPro" id="IPR004620">
    <property type="entry name" value="MTHF_reductase_bac"/>
</dbReference>
<dbReference type="InterPro" id="IPR003171">
    <property type="entry name" value="Mehydrof_redctse-like"/>
</dbReference>
<evidence type="ECO:0000313" key="13">
    <source>
        <dbReference type="EMBL" id="MFC5382250.1"/>
    </source>
</evidence>
<organism evidence="13 14">
    <name type="scientific">Aquipuribacter nitratireducens</name>
    <dbReference type="NCBI Taxonomy" id="650104"/>
    <lineage>
        <taxon>Bacteria</taxon>
        <taxon>Bacillati</taxon>
        <taxon>Actinomycetota</taxon>
        <taxon>Actinomycetes</taxon>
        <taxon>Micrococcales</taxon>
        <taxon>Intrasporangiaceae</taxon>
        <taxon>Aquipuribacter</taxon>
    </lineage>
</organism>
<dbReference type="EMBL" id="JBHSLD010000015">
    <property type="protein sequence ID" value="MFC5382250.1"/>
    <property type="molecule type" value="Genomic_DNA"/>
</dbReference>
<gene>
    <name evidence="13" type="primary">metF</name>
    <name evidence="13" type="ORF">ACFPJ6_15885</name>
</gene>
<dbReference type="PANTHER" id="PTHR45754">
    <property type="entry name" value="METHYLENETETRAHYDROFOLATE REDUCTASE"/>
    <property type="match status" value="1"/>
</dbReference>
<keyword evidence="6 12" id="KW-0274">FAD</keyword>
<accession>A0ABW0GR94</accession>
<evidence type="ECO:0000256" key="6">
    <source>
        <dbReference type="ARBA" id="ARBA00022827"/>
    </source>
</evidence>
<comment type="pathway">
    <text evidence="10">Amino-acid biosynthesis; L-methionine biosynthesis via de novo pathway.</text>
</comment>
<dbReference type="EC" id="1.5.1.54" evidence="12"/>
<dbReference type="PANTHER" id="PTHR45754:SF3">
    <property type="entry name" value="METHYLENETETRAHYDROFOLATE REDUCTASE (NADPH)"/>
    <property type="match status" value="1"/>
</dbReference>
<dbReference type="GO" id="GO:0004489">
    <property type="term" value="F:methylenetetrahydrofolate reductase [NAD(P)H] activity"/>
    <property type="evidence" value="ECO:0007669"/>
    <property type="project" value="UniProtKB-EC"/>
</dbReference>
<sequence>MPEASVMRQPHRTVLESLAVAAAEGRPTVSFEFFPPRDAAGEQVLWQAVRRVEGARPDFVSVTYGAGGGTQERTVRATQRIARESSLSPVAHLTCVGRTVPQLRQVVGAYADAGVRSVLALRGDPPGGPTAPWQRTEGGLDRAIELVELLRGLGGFSVGVAAFPDGHPESRTPSQDARVLALKARAGASFAVTQFFFDPARWERLVDTVASQGVDLPVIPGIMPVTNLRQVTRFAELSGTPLPGDLVDRLEAVADDPAAVRAVGVEAATRLGERLLAAGAPGLHFYTLNSSTATLEVCANLGLVRGRLARA</sequence>
<name>A0ABW0GR94_9MICO</name>
<evidence type="ECO:0000256" key="5">
    <source>
        <dbReference type="ARBA" id="ARBA00022630"/>
    </source>
</evidence>